<keyword evidence="1" id="KW-0732">Signal</keyword>
<dbReference type="InterPro" id="IPR050490">
    <property type="entry name" value="Bact_solute-bd_prot1"/>
</dbReference>
<reference evidence="2 3" key="1">
    <citation type="submission" date="2020-07" db="EMBL/GenBank/DDBJ databases">
        <title>Sequencing the genomes of 1000 actinobacteria strains.</title>
        <authorList>
            <person name="Klenk H.-P."/>
        </authorList>
    </citation>
    <scope>NUCLEOTIDE SEQUENCE [LARGE SCALE GENOMIC DNA]</scope>
    <source>
        <strain evidence="2 3">DSM 15165</strain>
    </source>
</reference>
<dbReference type="PANTHER" id="PTHR43649">
    <property type="entry name" value="ARABINOSE-BINDING PROTEIN-RELATED"/>
    <property type="match status" value="1"/>
</dbReference>
<evidence type="ECO:0000256" key="1">
    <source>
        <dbReference type="SAM" id="SignalP"/>
    </source>
</evidence>
<feature type="signal peptide" evidence="1">
    <location>
        <begin position="1"/>
        <end position="36"/>
    </location>
</feature>
<proteinExistence type="predicted"/>
<comment type="caution">
    <text evidence="2">The sequence shown here is derived from an EMBL/GenBank/DDBJ whole genome shotgun (WGS) entry which is preliminary data.</text>
</comment>
<sequence length="430" mass="44877">MKQSRRSRASRLAWLAIPVTAGLLLAGCSSSGTSSAKEPQTITFAFGATNDQDKAAYTGLANAFMAENKGVTVTTENLPTQSYGTTIATRVQGGNAPDTFYAEGGTGQAQSVIPFAKSGLVLELDDPGLTSKIPEAAKSLWTYNGKTYGVPLGTQLNGVIYNDELAKSIGVNIDATTSLDDIIAQCGKARAAGKTVYGLAGSTFQNNGILAVALATSTVYGPNKNWNADRAKNKVTFAGTKGWTTALESIKKMYDAGCFQDGATSAGFDALTNGASSGKILGFFAPSAAAEQIMQAAGGHVKLVTLPIGAPQGTKTYLSLSEDQGVTASAKTKSPKLAENFLKFIISDKGQEAYSKLVGTIPANASKTSALLPQYAGIQDQLAKDDVRGYAPTEWPNAKIYTDLGNGVQGILTGQMTVKQVLQQMDTDWG</sequence>
<protein>
    <submittedName>
        <fullName evidence="2">Raffinose/stachyose/melibiose transport system substrate-binding protein</fullName>
    </submittedName>
</protein>
<dbReference type="SUPFAM" id="SSF53850">
    <property type="entry name" value="Periplasmic binding protein-like II"/>
    <property type="match status" value="1"/>
</dbReference>
<dbReference type="InterPro" id="IPR006059">
    <property type="entry name" value="SBP"/>
</dbReference>
<feature type="chain" id="PRO_5032749704" evidence="1">
    <location>
        <begin position="37"/>
        <end position="430"/>
    </location>
</feature>
<name>A0A853CWC9_9MICO</name>
<dbReference type="Gene3D" id="3.40.190.10">
    <property type="entry name" value="Periplasmic binding protein-like II"/>
    <property type="match status" value="2"/>
</dbReference>
<dbReference type="RefSeq" id="WP_179608142.1">
    <property type="nucleotide sequence ID" value="NZ_BAABEH010000001.1"/>
</dbReference>
<dbReference type="EMBL" id="JACCFL010000001">
    <property type="protein sequence ID" value="NYJ25426.1"/>
    <property type="molecule type" value="Genomic_DNA"/>
</dbReference>
<dbReference type="PROSITE" id="PS51257">
    <property type="entry name" value="PROKAR_LIPOPROTEIN"/>
    <property type="match status" value="1"/>
</dbReference>
<dbReference type="Pfam" id="PF13416">
    <property type="entry name" value="SBP_bac_8"/>
    <property type="match status" value="1"/>
</dbReference>
<organism evidence="2 3">
    <name type="scientific">Leifsonia shinshuensis</name>
    <dbReference type="NCBI Taxonomy" id="150026"/>
    <lineage>
        <taxon>Bacteria</taxon>
        <taxon>Bacillati</taxon>
        <taxon>Actinomycetota</taxon>
        <taxon>Actinomycetes</taxon>
        <taxon>Micrococcales</taxon>
        <taxon>Microbacteriaceae</taxon>
        <taxon>Leifsonia</taxon>
    </lineage>
</organism>
<gene>
    <name evidence="2" type="ORF">HNR13_003713</name>
</gene>
<dbReference type="Proteomes" id="UP000578352">
    <property type="component" value="Unassembled WGS sequence"/>
</dbReference>
<evidence type="ECO:0000313" key="3">
    <source>
        <dbReference type="Proteomes" id="UP000578352"/>
    </source>
</evidence>
<evidence type="ECO:0000313" key="2">
    <source>
        <dbReference type="EMBL" id="NYJ25426.1"/>
    </source>
</evidence>
<accession>A0A853CWC9</accession>
<dbReference type="AlphaFoldDB" id="A0A853CWC9"/>